<name>K9ZY39_DEIPD</name>
<protein>
    <submittedName>
        <fullName evidence="2">Uncharacterized protein</fullName>
    </submittedName>
</protein>
<keyword evidence="3" id="KW-1185">Reference proteome</keyword>
<dbReference type="PATRIC" id="fig|937777.3.peg.503"/>
<organism evidence="2 3">
    <name type="scientific">Deinococcus peraridilitoris (strain DSM 19664 / LMG 22246 / CIP 109416 / KR-200)</name>
    <dbReference type="NCBI Taxonomy" id="937777"/>
    <lineage>
        <taxon>Bacteria</taxon>
        <taxon>Thermotogati</taxon>
        <taxon>Deinococcota</taxon>
        <taxon>Deinococci</taxon>
        <taxon>Deinococcales</taxon>
        <taxon>Deinococcaceae</taxon>
        <taxon>Deinococcus</taxon>
    </lineage>
</organism>
<sequence>MGIKPKKNQGGDFERVTFPIGPVVMTLEKIVARHFEGGFEAKEPVKLMLIWKDADGDEFTDFVSFPKGFGFNEKSAFWNRMAALIGKPQLTEDDLEGFDIELPHVDEDSDDPVAEFLSFLRDPETLKPKLNPENQKPWSIAIDGITFEGEKVVGKQCVLQMKPKTDKDGKVQEGNKVAADGAIPLNAMGTGKKKSGGQTQAPPPQAASSAAAAMP</sequence>
<gene>
    <name evidence="2" type="ordered locus">Deipe_0498</name>
</gene>
<accession>K9ZY39</accession>
<dbReference type="HOGENOM" id="CLU_1281449_0_0_0"/>
<evidence type="ECO:0000313" key="3">
    <source>
        <dbReference type="Proteomes" id="UP000010467"/>
    </source>
</evidence>
<dbReference type="EMBL" id="CP003382">
    <property type="protein sequence ID" value="AFZ66094.1"/>
    <property type="molecule type" value="Genomic_DNA"/>
</dbReference>
<feature type="region of interest" description="Disordered" evidence="1">
    <location>
        <begin position="164"/>
        <end position="215"/>
    </location>
</feature>
<proteinExistence type="predicted"/>
<dbReference type="OrthoDB" id="67907at2"/>
<dbReference type="STRING" id="937777.Deipe_0498"/>
<dbReference type="KEGG" id="dpd:Deipe_0498"/>
<dbReference type="RefSeq" id="WP_015234404.1">
    <property type="nucleotide sequence ID" value="NC_019793.1"/>
</dbReference>
<dbReference type="AlphaFoldDB" id="K9ZY39"/>
<feature type="compositionally biased region" description="Basic and acidic residues" evidence="1">
    <location>
        <begin position="164"/>
        <end position="173"/>
    </location>
</feature>
<reference evidence="3" key="1">
    <citation type="submission" date="2012-03" db="EMBL/GenBank/DDBJ databases">
        <title>Complete sequence of chromosome of Deinococcus peraridilitoris DSM 19664.</title>
        <authorList>
            <person name="Lucas S."/>
            <person name="Copeland A."/>
            <person name="Lapidus A."/>
            <person name="Glavina del Rio T."/>
            <person name="Dalin E."/>
            <person name="Tice H."/>
            <person name="Bruce D."/>
            <person name="Goodwin L."/>
            <person name="Pitluck S."/>
            <person name="Peters L."/>
            <person name="Mikhailova N."/>
            <person name="Lu M."/>
            <person name="Kyrpides N."/>
            <person name="Mavromatis K."/>
            <person name="Ivanova N."/>
            <person name="Brettin T."/>
            <person name="Detter J.C."/>
            <person name="Han C."/>
            <person name="Larimer F."/>
            <person name="Land M."/>
            <person name="Hauser L."/>
            <person name="Markowitz V."/>
            <person name="Cheng J.-F."/>
            <person name="Hugenholtz P."/>
            <person name="Woyke T."/>
            <person name="Wu D."/>
            <person name="Pukall R."/>
            <person name="Steenblock K."/>
            <person name="Brambilla E."/>
            <person name="Klenk H.-P."/>
            <person name="Eisen J.A."/>
        </authorList>
    </citation>
    <scope>NUCLEOTIDE SEQUENCE [LARGE SCALE GENOMIC DNA]</scope>
    <source>
        <strain evidence="3">DSM 19664 / LMG 22246 / CIP 109416 / KR-200</strain>
    </source>
</reference>
<feature type="compositionally biased region" description="Low complexity" evidence="1">
    <location>
        <begin position="196"/>
        <end position="215"/>
    </location>
</feature>
<evidence type="ECO:0000256" key="1">
    <source>
        <dbReference type="SAM" id="MobiDB-lite"/>
    </source>
</evidence>
<dbReference type="Proteomes" id="UP000010467">
    <property type="component" value="Chromosome"/>
</dbReference>
<evidence type="ECO:0000313" key="2">
    <source>
        <dbReference type="EMBL" id="AFZ66094.1"/>
    </source>
</evidence>